<keyword evidence="2" id="KW-1185">Reference proteome</keyword>
<evidence type="ECO:0000313" key="2">
    <source>
        <dbReference type="Proteomes" id="UP000092714"/>
    </source>
</evidence>
<comment type="caution">
    <text evidence="1">The sequence shown here is derived from an EMBL/GenBank/DDBJ whole genome shotgun (WGS) entry which is preliminary data.</text>
</comment>
<dbReference type="GeneID" id="42775134"/>
<dbReference type="eggNOG" id="ENOG50337U6">
    <property type="taxonomic scope" value="Bacteria"/>
</dbReference>
<dbReference type="InterPro" id="IPR025234">
    <property type="entry name" value="YjzH-like"/>
</dbReference>
<evidence type="ECO:0008006" key="3">
    <source>
        <dbReference type="Google" id="ProtNLM"/>
    </source>
</evidence>
<name>A0A174BHN6_9CLOT</name>
<dbReference type="Proteomes" id="UP000092714">
    <property type="component" value="Unassembled WGS sequence"/>
</dbReference>
<dbReference type="AlphaFoldDB" id="A0A174BHN6"/>
<protein>
    <recommendedName>
        <fullName evidence="3">DUF4177 domain-containing protein</fullName>
    </recommendedName>
</protein>
<gene>
    <name evidence="1" type="ORF">CP373A1_11230</name>
</gene>
<dbReference type="Pfam" id="PF13783">
    <property type="entry name" value="DUF4177"/>
    <property type="match status" value="1"/>
</dbReference>
<proteinExistence type="predicted"/>
<evidence type="ECO:0000313" key="1">
    <source>
        <dbReference type="EMBL" id="OBY10336.1"/>
    </source>
</evidence>
<accession>A0A174BHN6</accession>
<dbReference type="RefSeq" id="WP_027097297.1">
    <property type="nucleotide sequence ID" value="NZ_CABHIH010000005.1"/>
</dbReference>
<reference evidence="1 2" key="1">
    <citation type="submission" date="2016-06" db="EMBL/GenBank/DDBJ databases">
        <authorList>
            <person name="Kjaerup R.B."/>
            <person name="Dalgaard T.S."/>
            <person name="Juul-Madsen H.R."/>
        </authorList>
    </citation>
    <scope>NUCLEOTIDE SEQUENCE [LARGE SCALE GENOMIC DNA]</scope>
    <source>
        <strain evidence="1 2">373-A1</strain>
    </source>
</reference>
<organism evidence="1 2">
    <name type="scientific">Clostridium paraputrificum</name>
    <dbReference type="NCBI Taxonomy" id="29363"/>
    <lineage>
        <taxon>Bacteria</taxon>
        <taxon>Bacillati</taxon>
        <taxon>Bacillota</taxon>
        <taxon>Clostridia</taxon>
        <taxon>Eubacteriales</taxon>
        <taxon>Clostridiaceae</taxon>
        <taxon>Clostridium</taxon>
    </lineage>
</organism>
<sequence length="60" mass="7075">MFIYKYEKSTGGTLFLNANHREIIDRCAKEGWRFVSAIPTYQNGEGKVREFDLVFEKEIK</sequence>
<dbReference type="EMBL" id="MAPZ01000021">
    <property type="protein sequence ID" value="OBY10336.1"/>
    <property type="molecule type" value="Genomic_DNA"/>
</dbReference>
<dbReference type="OrthoDB" id="1739894at2"/>